<keyword evidence="1" id="KW-1133">Transmembrane helix</keyword>
<dbReference type="InterPro" id="IPR054911">
    <property type="entry name" value="sulf_resp_HmcD"/>
</dbReference>
<keyword evidence="1" id="KW-0472">Membrane</keyword>
<dbReference type="EMBL" id="AP024488">
    <property type="protein sequence ID" value="BCS95632.1"/>
    <property type="molecule type" value="Genomic_DNA"/>
</dbReference>
<keyword evidence="1" id="KW-0812">Transmembrane</keyword>
<evidence type="ECO:0000313" key="2">
    <source>
        <dbReference type="EMBL" id="BCS95632.1"/>
    </source>
</evidence>
<proteinExistence type="predicted"/>
<dbReference type="Proteomes" id="UP001320148">
    <property type="component" value="Chromosome"/>
</dbReference>
<organism evidence="2 3">
    <name type="scientific">Desulfoluna limicola</name>
    <dbReference type="NCBI Taxonomy" id="2810562"/>
    <lineage>
        <taxon>Bacteria</taxon>
        <taxon>Pseudomonadati</taxon>
        <taxon>Thermodesulfobacteriota</taxon>
        <taxon>Desulfobacteria</taxon>
        <taxon>Desulfobacterales</taxon>
        <taxon>Desulfolunaceae</taxon>
        <taxon>Desulfoluna</taxon>
    </lineage>
</organism>
<evidence type="ECO:0000256" key="1">
    <source>
        <dbReference type="SAM" id="Phobius"/>
    </source>
</evidence>
<protein>
    <recommendedName>
        <fullName evidence="4">Hmc operon protein 4</fullName>
    </recommendedName>
</protein>
<dbReference type="NCBIfam" id="NF045712">
    <property type="entry name" value="sulf_resp_HmcD"/>
    <property type="match status" value="1"/>
</dbReference>
<evidence type="ECO:0008006" key="4">
    <source>
        <dbReference type="Google" id="ProtNLM"/>
    </source>
</evidence>
<sequence>MAHEFYTLYEHMLHSETIVYMIMGISLVAITLYWFFITARDDNADD</sequence>
<gene>
    <name evidence="2" type="ORF">DSLASN_12640</name>
</gene>
<feature type="transmembrane region" description="Helical" evidence="1">
    <location>
        <begin position="18"/>
        <end position="37"/>
    </location>
</feature>
<keyword evidence="3" id="KW-1185">Reference proteome</keyword>
<evidence type="ECO:0000313" key="3">
    <source>
        <dbReference type="Proteomes" id="UP001320148"/>
    </source>
</evidence>
<accession>A0ABM7PDD3</accession>
<reference evidence="2 3" key="1">
    <citation type="submission" date="2021-02" db="EMBL/GenBank/DDBJ databases">
        <title>Complete genome of Desulfoluna sp. strain ASN36.</title>
        <authorList>
            <person name="Takahashi A."/>
            <person name="Kojima H."/>
            <person name="Fukui M."/>
        </authorList>
    </citation>
    <scope>NUCLEOTIDE SEQUENCE [LARGE SCALE GENOMIC DNA]</scope>
    <source>
        <strain evidence="2 3">ASN36</strain>
    </source>
</reference>
<name>A0ABM7PDD3_9BACT</name>
<dbReference type="RefSeq" id="WP_236891912.1">
    <property type="nucleotide sequence ID" value="NZ_AP024488.1"/>
</dbReference>